<evidence type="ECO:0000313" key="8">
    <source>
        <dbReference type="EMBL" id="TVU46664.1"/>
    </source>
</evidence>
<keyword evidence="2 6" id="KW-0812">Transmembrane</keyword>
<organism evidence="8 9">
    <name type="scientific">Eragrostis curvula</name>
    <name type="common">weeping love grass</name>
    <dbReference type="NCBI Taxonomy" id="38414"/>
    <lineage>
        <taxon>Eukaryota</taxon>
        <taxon>Viridiplantae</taxon>
        <taxon>Streptophyta</taxon>
        <taxon>Embryophyta</taxon>
        <taxon>Tracheophyta</taxon>
        <taxon>Spermatophyta</taxon>
        <taxon>Magnoliopsida</taxon>
        <taxon>Liliopsida</taxon>
        <taxon>Poales</taxon>
        <taxon>Poaceae</taxon>
        <taxon>PACMAD clade</taxon>
        <taxon>Chloridoideae</taxon>
        <taxon>Eragrostideae</taxon>
        <taxon>Eragrostidinae</taxon>
        <taxon>Eragrostis</taxon>
    </lineage>
</organism>
<dbReference type="PANTHER" id="PTHR13315">
    <property type="entry name" value="METALLO PHOSPHOESTERASE RELATED"/>
    <property type="match status" value="1"/>
</dbReference>
<comment type="subcellular location">
    <subcellularLocation>
        <location evidence="1">Membrane</location>
        <topology evidence="1">Multi-pass membrane protein</topology>
    </subcellularLocation>
</comment>
<dbReference type="InterPro" id="IPR004843">
    <property type="entry name" value="Calcineurin-like_PHP"/>
</dbReference>
<evidence type="ECO:0000259" key="7">
    <source>
        <dbReference type="Pfam" id="PF00149"/>
    </source>
</evidence>
<feature type="region of interest" description="Disordered" evidence="5">
    <location>
        <begin position="51"/>
        <end position="79"/>
    </location>
</feature>
<proteinExistence type="predicted"/>
<evidence type="ECO:0000256" key="4">
    <source>
        <dbReference type="ARBA" id="ARBA00023136"/>
    </source>
</evidence>
<sequence>LERSGSTCGHVDDDLEPRLRCRALAVDPTRPSSTVAIRRIGSVDLTPPALCLHPSPTLPAKPPKSNAGPTPEDPRPQGCGLRRAAMQSVTRLTLVLCAAWAAALLYGEAGSYWASYLACSWPSSSPSSSSTESDHVKIAVVADPQLMDSTSLGLPPSSIALQAAEFYTDLNMRRSFQSVVLPFKPDVVLFLGDHFDGGPYMSDEEWQESLSRFKHIFSLNEQRTKPHIPVYYLSGNHDIGYSAFHSVHPEVLSRYEKEFGSRNYKFSAGRVDFVVVDAQTLDGAKQNKEKSSSWDFIKSLSPGNTSNPTVLLTHIPLYRPDNTPCGPHRSSPVINQRVSYAAGHQGITYQNYLSKETSDLLLSTLKPVLVLSGHDHDQCTVVHSTPFGPVTEHTLGTISWQQGNLYPSFMLLSAGPKLSQNSTDLKYEVLTNLCFLPKQTHIYVCYICQFVFTILLLVFWPTNGLSSLPYANELVNFMRLVGAELFSRTKEKDDEDDGEYQMVWDAEGSMHLVKKAVAKAPSASSDSRSIGRGSVVARATARKQHQLEPDSSVFVEMSSEMTSEDGGKLSRPSKSKIRKVLQRMFRVVQSIVVIAALNVPLYMMLLFKDWIDR</sequence>
<dbReference type="SUPFAM" id="SSF56300">
    <property type="entry name" value="Metallo-dependent phosphatases"/>
    <property type="match status" value="1"/>
</dbReference>
<name>A0A5J9WH95_9POAL</name>
<comment type="caution">
    <text evidence="8">The sequence shown here is derived from an EMBL/GenBank/DDBJ whole genome shotgun (WGS) entry which is preliminary data.</text>
</comment>
<dbReference type="FunFam" id="3.60.21.10:FF:000050">
    <property type="entry name" value="Calcineurin-like metallo-phosphoesterase superfamily protein"/>
    <property type="match status" value="1"/>
</dbReference>
<dbReference type="InterPro" id="IPR033308">
    <property type="entry name" value="PGAP5/Cdc1/Ted1"/>
</dbReference>
<reference evidence="8 9" key="1">
    <citation type="journal article" date="2019" name="Sci. Rep.">
        <title>A high-quality genome of Eragrostis curvula grass provides insights into Poaceae evolution and supports new strategies to enhance forage quality.</title>
        <authorList>
            <person name="Carballo J."/>
            <person name="Santos B.A.C.M."/>
            <person name="Zappacosta D."/>
            <person name="Garbus I."/>
            <person name="Selva J.P."/>
            <person name="Gallo C.A."/>
            <person name="Diaz A."/>
            <person name="Albertini E."/>
            <person name="Caccamo M."/>
            <person name="Echenique V."/>
        </authorList>
    </citation>
    <scope>NUCLEOTIDE SEQUENCE [LARGE SCALE GENOMIC DNA]</scope>
    <source>
        <strain evidence="9">cv. Victoria</strain>
        <tissue evidence="8">Leaf</tissue>
    </source>
</reference>
<accession>A0A5J9WH95</accession>
<evidence type="ECO:0000256" key="6">
    <source>
        <dbReference type="SAM" id="Phobius"/>
    </source>
</evidence>
<dbReference type="OrthoDB" id="5977743at2759"/>
<dbReference type="Proteomes" id="UP000324897">
    <property type="component" value="Chromosome 5"/>
</dbReference>
<evidence type="ECO:0000313" key="9">
    <source>
        <dbReference type="Proteomes" id="UP000324897"/>
    </source>
</evidence>
<keyword evidence="3 6" id="KW-1133">Transmembrane helix</keyword>
<dbReference type="GO" id="GO:0016787">
    <property type="term" value="F:hydrolase activity"/>
    <property type="evidence" value="ECO:0007669"/>
    <property type="project" value="InterPro"/>
</dbReference>
<feature type="domain" description="Calcineurin-like phosphoesterase" evidence="7">
    <location>
        <begin position="137"/>
        <end position="377"/>
    </location>
</feature>
<evidence type="ECO:0000256" key="1">
    <source>
        <dbReference type="ARBA" id="ARBA00004141"/>
    </source>
</evidence>
<dbReference type="GO" id="GO:0016020">
    <property type="term" value="C:membrane"/>
    <property type="evidence" value="ECO:0007669"/>
    <property type="project" value="UniProtKB-SubCell"/>
</dbReference>
<evidence type="ECO:0000256" key="5">
    <source>
        <dbReference type="SAM" id="MobiDB-lite"/>
    </source>
</evidence>
<dbReference type="Pfam" id="PF00149">
    <property type="entry name" value="Metallophos"/>
    <property type="match status" value="1"/>
</dbReference>
<gene>
    <name evidence="8" type="ORF">EJB05_06214</name>
</gene>
<dbReference type="EMBL" id="RWGY01000004">
    <property type="protein sequence ID" value="TVU46664.1"/>
    <property type="molecule type" value="Genomic_DNA"/>
</dbReference>
<protein>
    <recommendedName>
        <fullName evidence="7">Calcineurin-like phosphoesterase domain-containing protein</fullName>
    </recommendedName>
</protein>
<dbReference type="Gene3D" id="3.60.21.10">
    <property type="match status" value="1"/>
</dbReference>
<dbReference type="CDD" id="cd07384">
    <property type="entry name" value="MPP_Cdc1_like"/>
    <property type="match status" value="1"/>
</dbReference>
<feature type="transmembrane region" description="Helical" evidence="6">
    <location>
        <begin position="584"/>
        <end position="607"/>
    </location>
</feature>
<dbReference type="AlphaFoldDB" id="A0A5J9WH95"/>
<dbReference type="InterPro" id="IPR029052">
    <property type="entry name" value="Metallo-depent_PP-like"/>
</dbReference>
<dbReference type="PANTHER" id="PTHR13315:SF4">
    <property type="entry name" value="METALLOPHOSPHOESTERASE, ISOFORM E"/>
    <property type="match status" value="1"/>
</dbReference>
<evidence type="ECO:0000256" key="3">
    <source>
        <dbReference type="ARBA" id="ARBA00022989"/>
    </source>
</evidence>
<keyword evidence="4 6" id="KW-0472">Membrane</keyword>
<keyword evidence="9" id="KW-1185">Reference proteome</keyword>
<evidence type="ECO:0000256" key="2">
    <source>
        <dbReference type="ARBA" id="ARBA00022692"/>
    </source>
</evidence>
<dbReference type="GO" id="GO:0006506">
    <property type="term" value="P:GPI anchor biosynthetic process"/>
    <property type="evidence" value="ECO:0007669"/>
    <property type="project" value="InterPro"/>
</dbReference>
<dbReference type="GO" id="GO:0005783">
    <property type="term" value="C:endoplasmic reticulum"/>
    <property type="evidence" value="ECO:0007669"/>
    <property type="project" value="TreeGrafter"/>
</dbReference>
<feature type="non-terminal residue" evidence="8">
    <location>
        <position position="1"/>
    </location>
</feature>
<feature type="transmembrane region" description="Helical" evidence="6">
    <location>
        <begin position="441"/>
        <end position="460"/>
    </location>
</feature>